<accession>A0A059J6F3</accession>
<dbReference type="PANTHER" id="PTHR40642:SF1">
    <property type="entry name" value="YALI0F31295P"/>
    <property type="match status" value="1"/>
</dbReference>
<dbReference type="PANTHER" id="PTHR40642">
    <property type="entry name" value="YALI0F31295P"/>
    <property type="match status" value="1"/>
</dbReference>
<dbReference type="InterPro" id="IPR024526">
    <property type="entry name" value="DUF3807"/>
</dbReference>
<dbReference type="AlphaFoldDB" id="A0A059J6F3"/>
<feature type="compositionally biased region" description="Polar residues" evidence="1">
    <location>
        <begin position="95"/>
        <end position="105"/>
    </location>
</feature>
<feature type="region of interest" description="Disordered" evidence="1">
    <location>
        <begin position="90"/>
        <end position="149"/>
    </location>
</feature>
<dbReference type="HOGENOM" id="CLU_086075_1_1_1"/>
<protein>
    <submittedName>
        <fullName evidence="2">Uncharacterized protein</fullName>
    </submittedName>
</protein>
<organism evidence="2 3">
    <name type="scientific">Trichophyton interdigitale (strain MR816)</name>
    <dbReference type="NCBI Taxonomy" id="1215338"/>
    <lineage>
        <taxon>Eukaryota</taxon>
        <taxon>Fungi</taxon>
        <taxon>Dikarya</taxon>
        <taxon>Ascomycota</taxon>
        <taxon>Pezizomycotina</taxon>
        <taxon>Eurotiomycetes</taxon>
        <taxon>Eurotiomycetidae</taxon>
        <taxon>Onygenales</taxon>
        <taxon>Arthrodermataceae</taxon>
        <taxon>Trichophyton</taxon>
    </lineage>
</organism>
<name>A0A059J6F3_TRIIM</name>
<gene>
    <name evidence="2" type="ORF">H109_04763</name>
</gene>
<dbReference type="Proteomes" id="UP000024533">
    <property type="component" value="Unassembled WGS sequence"/>
</dbReference>
<dbReference type="OMA" id="RIICYED"/>
<evidence type="ECO:0000313" key="2">
    <source>
        <dbReference type="EMBL" id="KDB23379.1"/>
    </source>
</evidence>
<proteinExistence type="predicted"/>
<comment type="caution">
    <text evidence="2">The sequence shown here is derived from an EMBL/GenBank/DDBJ whole genome shotgun (WGS) entry which is preliminary data.</text>
</comment>
<dbReference type="OrthoDB" id="5422320at2759"/>
<evidence type="ECO:0000256" key="1">
    <source>
        <dbReference type="SAM" id="MobiDB-lite"/>
    </source>
</evidence>
<keyword evidence="3" id="KW-1185">Reference proteome</keyword>
<dbReference type="EMBL" id="AOKY01000309">
    <property type="protein sequence ID" value="KDB23379.1"/>
    <property type="molecule type" value="Genomic_DNA"/>
</dbReference>
<evidence type="ECO:0000313" key="3">
    <source>
        <dbReference type="Proteomes" id="UP000024533"/>
    </source>
</evidence>
<sequence length="189" mass="21386">MTMNIPIVTCDDLSAFHAKHFTTQDFSPTVASDFFASSFNNTEAQSTEYDDLYNDGLGYYPDGVKRTLTEEQVQIFRHSEIQALLRQKQLEKEASSNNGSTTANVSEEEKCDKPNSASSNTRDVTDQDWGKVKLPKQPNHRNQTITTSEITAKTTLNKVIPNEKPKVETSQALKPPTEFRRRIICYEDT</sequence>
<dbReference type="STRING" id="1215338.A0A059J6F3"/>
<dbReference type="Pfam" id="PF12720">
    <property type="entry name" value="DUF3807"/>
    <property type="match status" value="1"/>
</dbReference>
<reference evidence="2 3" key="1">
    <citation type="submission" date="2014-02" db="EMBL/GenBank/DDBJ databases">
        <title>The Genome Sequence of Trichophyton interdigitale MR816.</title>
        <authorList>
            <consortium name="The Broad Institute Genomics Platform"/>
            <person name="Cuomo C.A."/>
            <person name="White T.C."/>
            <person name="Graser Y."/>
            <person name="Martinez-Rossi N."/>
            <person name="Heitman J."/>
            <person name="Young S.K."/>
            <person name="Zeng Q."/>
            <person name="Gargeya S."/>
            <person name="Abouelleil A."/>
            <person name="Alvarado L."/>
            <person name="Chapman S.B."/>
            <person name="Gainer-Dewar J."/>
            <person name="Goldberg J."/>
            <person name="Griggs A."/>
            <person name="Gujja S."/>
            <person name="Hansen M."/>
            <person name="Howarth C."/>
            <person name="Imamovic A."/>
            <person name="Larimer J."/>
            <person name="Martinez D."/>
            <person name="Murphy C."/>
            <person name="Pearson M.D."/>
            <person name="Persinoti G."/>
            <person name="Poon T."/>
            <person name="Priest M."/>
            <person name="Roberts A.D."/>
            <person name="Saif S."/>
            <person name="Shea T.D."/>
            <person name="Sykes S.N."/>
            <person name="Wortman J."/>
            <person name="Nusbaum C."/>
            <person name="Birren B."/>
        </authorList>
    </citation>
    <scope>NUCLEOTIDE SEQUENCE [LARGE SCALE GENOMIC DNA]</scope>
    <source>
        <strain evidence="2 3">MR816</strain>
    </source>
</reference>